<accession>A0A3J4NRR5</accession>
<dbReference type="EMBL" id="RMTL01000009">
    <property type="protein sequence ID" value="MFK56953.1"/>
    <property type="molecule type" value="Genomic_DNA"/>
</dbReference>
<name>A0A3J4NRR5_SALER</name>
<protein>
    <submittedName>
        <fullName evidence="1">Uncharacterized protein</fullName>
    </submittedName>
</protein>
<sequence length="110" mass="12922">MIELIKLVKGTNVTDSFLCWEELKKQNKEHVFNVDVNSIIRALHNQYFTPSEMGYLFYLASNPTGRVAVQGAVSLSARDIDKIIRRIWRDQMREHRERMRSGYFDNGIPF</sequence>
<dbReference type="AlphaFoldDB" id="A0A3J4NRR5"/>
<evidence type="ECO:0000313" key="1">
    <source>
        <dbReference type="EMBL" id="MFK56953.1"/>
    </source>
</evidence>
<reference evidence="1" key="1">
    <citation type="submission" date="2018-11" db="EMBL/GenBank/DDBJ databases">
        <authorList>
            <consortium name="PulseNet: The National Subtyping Network for Foodborne Disease Surveillance"/>
            <person name="Tarr C.L."/>
            <person name="Trees E."/>
            <person name="Katz L.S."/>
            <person name="Carleton-Romer H.A."/>
            <person name="Stroika S."/>
            <person name="Kucerova Z."/>
            <person name="Roache K.F."/>
            <person name="Sabol A.L."/>
            <person name="Besser J."/>
            <person name="Gerner-Smidt P."/>
        </authorList>
    </citation>
    <scope>NUCLEOTIDE SEQUENCE [LARGE SCALE GENOMIC DNA]</scope>
    <source>
        <strain evidence="1">PNUSAS059842</strain>
    </source>
</reference>
<gene>
    <name evidence="1" type="ORF">EEM01_12615</name>
</gene>
<comment type="caution">
    <text evidence="1">The sequence shown here is derived from an EMBL/GenBank/DDBJ whole genome shotgun (WGS) entry which is preliminary data.</text>
</comment>
<organism evidence="1">
    <name type="scientific">Salmonella enterica</name>
    <name type="common">Salmonella choleraesuis</name>
    <dbReference type="NCBI Taxonomy" id="28901"/>
    <lineage>
        <taxon>Bacteria</taxon>
        <taxon>Pseudomonadati</taxon>
        <taxon>Pseudomonadota</taxon>
        <taxon>Gammaproteobacteria</taxon>
        <taxon>Enterobacterales</taxon>
        <taxon>Enterobacteriaceae</taxon>
        <taxon>Salmonella</taxon>
    </lineage>
</organism>
<dbReference type="Proteomes" id="UP000839509">
    <property type="component" value="Unassembled WGS sequence"/>
</dbReference>
<proteinExistence type="predicted"/>